<dbReference type="GeneID" id="5143936"/>
<sequence length="256" mass="28658">MIGLIKQQARGQAVLDLLLKEGKTREEALDTVINLQILTPDGVETQGYKVSELFEEARVLDAYQAHCDQCLAGRGEPFGCLKTIHYPISGKAEEWLAEISRKALEKGMPNSEALQYIPDNGVTGEQFKLMRADSGGAYMELKKPLKVTLSRGIISRKTVDTDQILHMILGFPKVQNPHQMIMLLFLADALQVTDTQPPEGSCEMAVRCADENGKESWRSFNLPASPSDDHSVRELKEFFRTVFVAYVLDREIMVDL</sequence>
<dbReference type="AlphaFoldDB" id="Q0W497"/>
<gene>
    <name evidence="1" type="ORF">RCIX1544</name>
</gene>
<protein>
    <submittedName>
        <fullName evidence="1">Uncharacterized protein</fullName>
    </submittedName>
</protein>
<name>Q0W497_METAR</name>
<organism evidence="1 2">
    <name type="scientific">Methanocella arvoryzae (strain DSM 22066 / NBRC 105507 / MRE50)</name>
    <dbReference type="NCBI Taxonomy" id="351160"/>
    <lineage>
        <taxon>Archaea</taxon>
        <taxon>Methanobacteriati</taxon>
        <taxon>Methanobacteriota</taxon>
        <taxon>Stenosarchaea group</taxon>
        <taxon>Methanomicrobia</taxon>
        <taxon>Methanocellales</taxon>
        <taxon>Methanocellaceae</taxon>
        <taxon>Methanocella</taxon>
    </lineage>
</organism>
<keyword evidence="2" id="KW-1185">Reference proteome</keyword>
<dbReference type="EMBL" id="AM114193">
    <property type="protein sequence ID" value="CAJ36796.1"/>
    <property type="molecule type" value="Genomic_DNA"/>
</dbReference>
<evidence type="ECO:0000313" key="2">
    <source>
        <dbReference type="Proteomes" id="UP000000663"/>
    </source>
</evidence>
<evidence type="ECO:0000313" key="1">
    <source>
        <dbReference type="EMBL" id="CAJ36796.1"/>
    </source>
</evidence>
<dbReference type="KEGG" id="rci:RCIX1544"/>
<reference evidence="1 2" key="1">
    <citation type="journal article" date="2006" name="Science">
        <title>Genome of rice cluster I archaea -- the key methane producers in the rice rhizosphere.</title>
        <authorList>
            <person name="Erkel C."/>
            <person name="Kube M."/>
            <person name="Reinhardt R."/>
            <person name="Liesack W."/>
        </authorList>
    </citation>
    <scope>NUCLEOTIDE SEQUENCE [LARGE SCALE GENOMIC DNA]</scope>
    <source>
        <strain evidence="2">DSM 22066 / NBRC 105507 / MRE50</strain>
    </source>
</reference>
<dbReference type="RefSeq" id="WP_012035761.1">
    <property type="nucleotide sequence ID" value="NC_009464.1"/>
</dbReference>
<accession>Q0W497</accession>
<dbReference type="Proteomes" id="UP000000663">
    <property type="component" value="Chromosome"/>
</dbReference>
<proteinExistence type="predicted"/>
<dbReference type="STRING" id="351160.RCIX1544"/>